<organism evidence="2 3">
    <name type="scientific">Halomarina oriensis</name>
    <dbReference type="NCBI Taxonomy" id="671145"/>
    <lineage>
        <taxon>Archaea</taxon>
        <taxon>Methanobacteriati</taxon>
        <taxon>Methanobacteriota</taxon>
        <taxon>Stenosarchaea group</taxon>
        <taxon>Halobacteria</taxon>
        <taxon>Halobacteriales</taxon>
        <taxon>Natronomonadaceae</taxon>
        <taxon>Halomarina</taxon>
    </lineage>
</organism>
<protein>
    <submittedName>
        <fullName evidence="2">Uncharacterized protein</fullName>
    </submittedName>
</protein>
<gene>
    <name evidence="2" type="ORF">GQS65_17065</name>
</gene>
<evidence type="ECO:0000313" key="3">
    <source>
        <dbReference type="Proteomes" id="UP000451471"/>
    </source>
</evidence>
<keyword evidence="1" id="KW-0812">Transmembrane</keyword>
<dbReference type="Proteomes" id="UP000451471">
    <property type="component" value="Unassembled WGS sequence"/>
</dbReference>
<evidence type="ECO:0000313" key="2">
    <source>
        <dbReference type="EMBL" id="MWG36175.1"/>
    </source>
</evidence>
<name>A0A6B0GVL4_9EURY</name>
<evidence type="ECO:0000256" key="1">
    <source>
        <dbReference type="SAM" id="Phobius"/>
    </source>
</evidence>
<dbReference type="AlphaFoldDB" id="A0A6B0GVL4"/>
<comment type="caution">
    <text evidence="2">The sequence shown here is derived from an EMBL/GenBank/DDBJ whole genome shotgun (WGS) entry which is preliminary data.</text>
</comment>
<reference evidence="2 3" key="1">
    <citation type="submission" date="2019-12" db="EMBL/GenBank/DDBJ databases">
        <title>Halocatena pleomorpha gen. nov. sp. nov., an extremely halophilic archaeon of family Halobacteriaceae isolated from saltpan soil.</title>
        <authorList>
            <person name="Pal Y."/>
            <person name="Verma A."/>
            <person name="Krishnamurthi S."/>
            <person name="Kumar P."/>
        </authorList>
    </citation>
    <scope>NUCLEOTIDE SEQUENCE [LARGE SCALE GENOMIC DNA]</scope>
    <source>
        <strain evidence="2 3">JCM 16495</strain>
    </source>
</reference>
<dbReference type="EMBL" id="WSZK01000030">
    <property type="protein sequence ID" value="MWG36175.1"/>
    <property type="molecule type" value="Genomic_DNA"/>
</dbReference>
<keyword evidence="3" id="KW-1185">Reference proteome</keyword>
<feature type="transmembrane region" description="Helical" evidence="1">
    <location>
        <begin position="52"/>
        <end position="74"/>
    </location>
</feature>
<sequence length="151" mass="16018">MATVGVLSVAALVTAVGGTYRAFSYVAAVLIVSVVVGASVERGRREFDLSPYVGLGAGLLATFLAGLTTIWYFWTPGSGEFTYVFGVPSATLSYLVFIWILPLLGAIYYAVLFPEIGSDDVVDDIMAEARDAQSERRYPLTPSDGSTGGDD</sequence>
<keyword evidence="1" id="KW-1133">Transmembrane helix</keyword>
<feature type="transmembrane region" description="Helical" evidence="1">
    <location>
        <begin position="22"/>
        <end position="40"/>
    </location>
</feature>
<keyword evidence="1" id="KW-0472">Membrane</keyword>
<dbReference type="OrthoDB" id="307011at2157"/>
<proteinExistence type="predicted"/>
<accession>A0A6B0GVL4</accession>
<feature type="transmembrane region" description="Helical" evidence="1">
    <location>
        <begin position="94"/>
        <end position="112"/>
    </location>
</feature>